<sequence length="357" mass="39154">MASKSILITGASGYIGGTFLATLLDGSNKWANDYHISVLVRTKGQADFARANNITPVLFETFDDSELLTRVGQDFDSMSSPVAHLSQGRHPTAAKSLISGQEKRQRELGQKVHFLSISGTSNFSDRPVTGKFTDNRVKSDEEDIYSYEKYRESFERYPQRTTDIVIVEHGEKAGVSTYIVIPPIIHGTGRGEFNKFTFQLPIMVEAAKQCGYVAMIGEGTSVYNHVHIEDIASLLNTLLARIHDGQEIPSGKRGIYFCESGEHTIGSYSQALATVLKERGVIESDEVKSLDLPAVADLYMPGLPLTLAELPFAGNSRTKAVLGRKLGWSPKHTGSWTINLGQEVDDYLAFTATESAP</sequence>
<accession>A0ACA9TXS4</accession>
<reference evidence="1" key="2">
    <citation type="submission" date="2021-10" db="EMBL/GenBank/DDBJ databases">
        <authorList>
            <person name="Piombo E."/>
        </authorList>
    </citation>
    <scope>NUCLEOTIDE SEQUENCE</scope>
</reference>
<evidence type="ECO:0000313" key="1">
    <source>
        <dbReference type="EMBL" id="CAG9945748.1"/>
    </source>
</evidence>
<reference evidence="1" key="1">
    <citation type="submission" date="2020-04" db="EMBL/GenBank/DDBJ databases">
        <authorList>
            <person name="Broberg M."/>
        </authorList>
    </citation>
    <scope>NUCLEOTIDE SEQUENCE</scope>
</reference>
<evidence type="ECO:0000313" key="2">
    <source>
        <dbReference type="Proteomes" id="UP000836387"/>
    </source>
</evidence>
<dbReference type="Proteomes" id="UP000836387">
    <property type="component" value="Unassembled WGS sequence"/>
</dbReference>
<keyword evidence="2" id="KW-1185">Reference proteome</keyword>
<organism evidence="1 2">
    <name type="scientific">Clonostachys rosea f. rosea IK726</name>
    <dbReference type="NCBI Taxonomy" id="1349383"/>
    <lineage>
        <taxon>Eukaryota</taxon>
        <taxon>Fungi</taxon>
        <taxon>Dikarya</taxon>
        <taxon>Ascomycota</taxon>
        <taxon>Pezizomycotina</taxon>
        <taxon>Sordariomycetes</taxon>
        <taxon>Hypocreomycetidae</taxon>
        <taxon>Hypocreales</taxon>
        <taxon>Bionectriaceae</taxon>
        <taxon>Clonostachys</taxon>
    </lineage>
</organism>
<comment type="caution">
    <text evidence="1">The sequence shown here is derived from an EMBL/GenBank/DDBJ whole genome shotgun (WGS) entry which is preliminary data.</text>
</comment>
<name>A0ACA9TXS4_BIOOC</name>
<proteinExistence type="predicted"/>
<gene>
    <name evidence="1" type="ORF">CRV2_00012488</name>
</gene>
<dbReference type="EMBL" id="CADEHS020000009">
    <property type="protein sequence ID" value="CAG9945748.1"/>
    <property type="molecule type" value="Genomic_DNA"/>
</dbReference>
<protein>
    <submittedName>
        <fullName evidence="1">Uncharacterized protein</fullName>
    </submittedName>
</protein>